<dbReference type="Gene3D" id="3.40.50.80">
    <property type="entry name" value="Nucleotide-binding domain of ferredoxin-NADP reductase (FNR) module"/>
    <property type="match status" value="1"/>
</dbReference>
<dbReference type="GO" id="GO:0005516">
    <property type="term" value="F:calmodulin binding"/>
    <property type="evidence" value="ECO:0007669"/>
    <property type="project" value="UniProtKB-KW"/>
</dbReference>
<dbReference type="EC" id="1.14.13.39" evidence="4"/>
<organism evidence="13 14">
    <name type="scientific">Octopus sinensis</name>
    <name type="common">East Asian common octopus</name>
    <dbReference type="NCBI Taxonomy" id="2607531"/>
    <lineage>
        <taxon>Eukaryota</taxon>
        <taxon>Metazoa</taxon>
        <taxon>Spiralia</taxon>
        <taxon>Lophotrochozoa</taxon>
        <taxon>Mollusca</taxon>
        <taxon>Cephalopoda</taxon>
        <taxon>Coleoidea</taxon>
        <taxon>Octopodiformes</taxon>
        <taxon>Octopoda</taxon>
        <taxon>Incirrata</taxon>
        <taxon>Octopodidae</taxon>
        <taxon>Octopus</taxon>
    </lineage>
</organism>
<comment type="cofactor">
    <cofactor evidence="1">
        <name>FMN</name>
        <dbReference type="ChEBI" id="CHEBI:58210"/>
    </cofactor>
</comment>
<keyword evidence="5" id="KW-0349">Heme</keyword>
<evidence type="ECO:0000256" key="8">
    <source>
        <dbReference type="ARBA" id="ARBA00022857"/>
    </source>
</evidence>
<accession>A0A6P7TV54</accession>
<keyword evidence="8" id="KW-0521">NADP</keyword>
<keyword evidence="6" id="KW-0288">FMN</keyword>
<name>A0A6P7TV54_9MOLL</name>
<evidence type="ECO:0000256" key="11">
    <source>
        <dbReference type="ARBA" id="ARBA00023004"/>
    </source>
</evidence>
<dbReference type="GO" id="GO:0046872">
    <property type="term" value="F:metal ion binding"/>
    <property type="evidence" value="ECO:0007669"/>
    <property type="project" value="UniProtKB-KW"/>
</dbReference>
<evidence type="ECO:0000313" key="13">
    <source>
        <dbReference type="Proteomes" id="UP000515154"/>
    </source>
</evidence>
<evidence type="ECO:0000256" key="5">
    <source>
        <dbReference type="ARBA" id="ARBA00022617"/>
    </source>
</evidence>
<evidence type="ECO:0000256" key="1">
    <source>
        <dbReference type="ARBA" id="ARBA00001917"/>
    </source>
</evidence>
<keyword evidence="10" id="KW-0560">Oxidoreductase</keyword>
<evidence type="ECO:0000256" key="7">
    <source>
        <dbReference type="ARBA" id="ARBA00022723"/>
    </source>
</evidence>
<dbReference type="SUPFAM" id="SSF52343">
    <property type="entry name" value="Ferredoxin reductase-like, C-terminal NADP-linked domain"/>
    <property type="match status" value="1"/>
</dbReference>
<dbReference type="InterPro" id="IPR050607">
    <property type="entry name" value="NOS"/>
</dbReference>
<feature type="region of interest" description="Disordered" evidence="12">
    <location>
        <begin position="76"/>
        <end position="103"/>
    </location>
</feature>
<proteinExistence type="inferred from homology"/>
<keyword evidence="6" id="KW-0285">Flavoprotein</keyword>
<keyword evidence="9" id="KW-0112">Calmodulin-binding</keyword>
<evidence type="ECO:0000256" key="2">
    <source>
        <dbReference type="ARBA" id="ARBA00001970"/>
    </source>
</evidence>
<gene>
    <name evidence="14" type="primary">LOC115229441</name>
</gene>
<evidence type="ECO:0000313" key="14">
    <source>
        <dbReference type="RefSeq" id="XP_029655653.1"/>
    </source>
</evidence>
<keyword evidence="7" id="KW-0479">Metal-binding</keyword>
<keyword evidence="11" id="KW-0408">Iron</keyword>
<keyword evidence="13" id="KW-1185">Reference proteome</keyword>
<evidence type="ECO:0000256" key="4">
    <source>
        <dbReference type="ARBA" id="ARBA00012989"/>
    </source>
</evidence>
<dbReference type="PANTHER" id="PTHR43410">
    <property type="entry name" value="NITRIC OXIDE SYNTHASE OXYGENASE"/>
    <property type="match status" value="1"/>
</dbReference>
<evidence type="ECO:0000256" key="10">
    <source>
        <dbReference type="ARBA" id="ARBA00023002"/>
    </source>
</evidence>
<comment type="similarity">
    <text evidence="3">Belongs to the NOS family.</text>
</comment>
<evidence type="ECO:0000256" key="6">
    <source>
        <dbReference type="ARBA" id="ARBA00022643"/>
    </source>
</evidence>
<dbReference type="RefSeq" id="XP_029655653.1">
    <property type="nucleotide sequence ID" value="XM_029799793.2"/>
</dbReference>
<dbReference type="PANTHER" id="PTHR43410:SF1">
    <property type="entry name" value="NITRIC OXIDE SYNTHASE"/>
    <property type="match status" value="1"/>
</dbReference>
<dbReference type="GO" id="GO:0004517">
    <property type="term" value="F:nitric-oxide synthase activity"/>
    <property type="evidence" value="ECO:0007669"/>
    <property type="project" value="UniProtKB-EC"/>
</dbReference>
<comment type="cofactor">
    <cofactor evidence="2">
        <name>heme b</name>
        <dbReference type="ChEBI" id="CHEBI:60344"/>
    </cofactor>
</comment>
<dbReference type="KEGG" id="osn:115229441"/>
<evidence type="ECO:0000256" key="12">
    <source>
        <dbReference type="SAM" id="MobiDB-lite"/>
    </source>
</evidence>
<evidence type="ECO:0000256" key="9">
    <source>
        <dbReference type="ARBA" id="ARBA00022860"/>
    </source>
</evidence>
<dbReference type="Proteomes" id="UP000515154">
    <property type="component" value="Unplaced"/>
</dbReference>
<dbReference type="GO" id="GO:0006809">
    <property type="term" value="P:nitric oxide biosynthetic process"/>
    <property type="evidence" value="ECO:0007669"/>
    <property type="project" value="TreeGrafter"/>
</dbReference>
<dbReference type="AlphaFoldDB" id="A0A6P7TV54"/>
<protein>
    <recommendedName>
        <fullName evidence="4">nitric-oxide synthase (NADPH)</fullName>
        <ecNumber evidence="4">1.14.13.39</ecNumber>
    </recommendedName>
</protein>
<dbReference type="InterPro" id="IPR039261">
    <property type="entry name" value="FNR_nucleotide-bd"/>
</dbReference>
<evidence type="ECO:0000256" key="3">
    <source>
        <dbReference type="ARBA" id="ARBA00006267"/>
    </source>
</evidence>
<sequence>MLVKNSKMVSDAIVREGGHFYVCGDVQMASDVSNTIELILREEAHMTAECAKNYVLKLRDANRFHEDIFGVTVHRSTPTSHVPDKSAIQSNRNFSIPEVEENL</sequence>
<reference evidence="14" key="1">
    <citation type="submission" date="2025-08" db="UniProtKB">
        <authorList>
            <consortium name="RefSeq"/>
        </authorList>
    </citation>
    <scope>IDENTIFICATION</scope>
</reference>